<protein>
    <submittedName>
        <fullName evidence="2">Uncharacterized protein</fullName>
    </submittedName>
</protein>
<organism evidence="2 3">
    <name type="scientific">Macrosiphum euphorbiae</name>
    <name type="common">potato aphid</name>
    <dbReference type="NCBI Taxonomy" id="13131"/>
    <lineage>
        <taxon>Eukaryota</taxon>
        <taxon>Metazoa</taxon>
        <taxon>Ecdysozoa</taxon>
        <taxon>Arthropoda</taxon>
        <taxon>Hexapoda</taxon>
        <taxon>Insecta</taxon>
        <taxon>Pterygota</taxon>
        <taxon>Neoptera</taxon>
        <taxon>Paraneoptera</taxon>
        <taxon>Hemiptera</taxon>
        <taxon>Sternorrhyncha</taxon>
        <taxon>Aphidomorpha</taxon>
        <taxon>Aphidoidea</taxon>
        <taxon>Aphididae</taxon>
        <taxon>Macrosiphini</taxon>
        <taxon>Macrosiphum</taxon>
    </lineage>
</organism>
<dbReference type="EMBL" id="CARXXK010001865">
    <property type="protein sequence ID" value="CAI6377808.1"/>
    <property type="molecule type" value="Genomic_DNA"/>
</dbReference>
<keyword evidence="3" id="KW-1185">Reference proteome</keyword>
<evidence type="ECO:0000313" key="2">
    <source>
        <dbReference type="EMBL" id="CAI6377808.1"/>
    </source>
</evidence>
<accession>A0AAV0YD96</accession>
<feature type="region of interest" description="Disordered" evidence="1">
    <location>
        <begin position="1"/>
        <end position="37"/>
    </location>
</feature>
<proteinExistence type="predicted"/>
<evidence type="ECO:0000313" key="3">
    <source>
        <dbReference type="Proteomes" id="UP001160148"/>
    </source>
</evidence>
<name>A0AAV0YD96_9HEMI</name>
<reference evidence="2 3" key="1">
    <citation type="submission" date="2023-01" db="EMBL/GenBank/DDBJ databases">
        <authorList>
            <person name="Whitehead M."/>
        </authorList>
    </citation>
    <scope>NUCLEOTIDE SEQUENCE [LARGE SCALE GENOMIC DNA]</scope>
</reference>
<dbReference type="AlphaFoldDB" id="A0AAV0YD96"/>
<dbReference type="Proteomes" id="UP001160148">
    <property type="component" value="Unassembled WGS sequence"/>
</dbReference>
<comment type="caution">
    <text evidence="2">The sequence shown here is derived from an EMBL/GenBank/DDBJ whole genome shotgun (WGS) entry which is preliminary data.</text>
</comment>
<sequence length="122" mass="12929">MNRGNHGDDDGTMEAESGDPNSSLMGNRLCTGGDTTPVTGVKRKVAITIPTSTAEGSGKQVEAGLACIKSLLKTAMTEARQGGDKSGSNRLIRILEDIFDVVAPMLTRKGKLRSPLFPQLRN</sequence>
<evidence type="ECO:0000256" key="1">
    <source>
        <dbReference type="SAM" id="MobiDB-lite"/>
    </source>
</evidence>
<gene>
    <name evidence="2" type="ORF">MEUPH1_LOCUS31011</name>
</gene>